<name>A0A7W7RH02_9ACTN</name>
<gene>
    <name evidence="1" type="ORF">F4561_002609</name>
</gene>
<evidence type="ECO:0000313" key="2">
    <source>
        <dbReference type="Proteomes" id="UP000523007"/>
    </source>
</evidence>
<protein>
    <submittedName>
        <fullName evidence="1">Uncharacterized protein</fullName>
    </submittedName>
</protein>
<evidence type="ECO:0000313" key="1">
    <source>
        <dbReference type="EMBL" id="MBB4931789.1"/>
    </source>
</evidence>
<dbReference type="AlphaFoldDB" id="A0A7W7RH02"/>
<sequence length="85" mass="8978">MITNTDLALALTAGIAILAPALAWALTWAWYAGRHRDNQDTIAGLIGRLKAADQVIAAAESAGFIQADHPRGRHEATPTTTKDTA</sequence>
<dbReference type="Proteomes" id="UP000523007">
    <property type="component" value="Unassembled WGS sequence"/>
</dbReference>
<comment type="caution">
    <text evidence="1">The sequence shown here is derived from an EMBL/GenBank/DDBJ whole genome shotgun (WGS) entry which is preliminary data.</text>
</comment>
<proteinExistence type="predicted"/>
<dbReference type="EMBL" id="JACHJT010000001">
    <property type="protein sequence ID" value="MBB4931789.1"/>
    <property type="molecule type" value="Genomic_DNA"/>
</dbReference>
<organism evidence="1 2">
    <name type="scientific">Lipingzhangella halophila</name>
    <dbReference type="NCBI Taxonomy" id="1783352"/>
    <lineage>
        <taxon>Bacteria</taxon>
        <taxon>Bacillati</taxon>
        <taxon>Actinomycetota</taxon>
        <taxon>Actinomycetes</taxon>
        <taxon>Streptosporangiales</taxon>
        <taxon>Nocardiopsidaceae</taxon>
        <taxon>Lipingzhangella</taxon>
    </lineage>
</organism>
<accession>A0A7W7RH02</accession>
<reference evidence="1 2" key="1">
    <citation type="submission" date="2020-08" db="EMBL/GenBank/DDBJ databases">
        <title>Sequencing the genomes of 1000 actinobacteria strains.</title>
        <authorList>
            <person name="Klenk H.-P."/>
        </authorList>
    </citation>
    <scope>NUCLEOTIDE SEQUENCE [LARGE SCALE GENOMIC DNA]</scope>
    <source>
        <strain evidence="1 2">DSM 102030</strain>
    </source>
</reference>
<dbReference type="RefSeq" id="WP_184578507.1">
    <property type="nucleotide sequence ID" value="NZ_JACHJT010000001.1"/>
</dbReference>
<keyword evidence="2" id="KW-1185">Reference proteome</keyword>